<evidence type="ECO:0008006" key="7">
    <source>
        <dbReference type="Google" id="ProtNLM"/>
    </source>
</evidence>
<dbReference type="GO" id="GO:0005737">
    <property type="term" value="C:cytoplasm"/>
    <property type="evidence" value="ECO:0007669"/>
    <property type="project" value="UniProtKB-ARBA"/>
</dbReference>
<dbReference type="OrthoDB" id="441444at2759"/>
<dbReference type="GO" id="GO:0005840">
    <property type="term" value="C:ribosome"/>
    <property type="evidence" value="ECO:0007669"/>
    <property type="project" value="UniProtKB-KW"/>
</dbReference>
<dbReference type="GO" id="GO:0003735">
    <property type="term" value="F:structural constituent of ribosome"/>
    <property type="evidence" value="ECO:0007669"/>
    <property type="project" value="InterPro"/>
</dbReference>
<evidence type="ECO:0000256" key="4">
    <source>
        <dbReference type="RuleBase" id="RU003919"/>
    </source>
</evidence>
<dbReference type="EMBL" id="JACGCI010000021">
    <property type="protein sequence ID" value="KAF6757762.1"/>
    <property type="molecule type" value="Genomic_DNA"/>
</dbReference>
<name>A0A8H6I4J1_9AGAR</name>
<dbReference type="Pfam" id="PF00312">
    <property type="entry name" value="Ribosomal_S15"/>
    <property type="match status" value="1"/>
</dbReference>
<dbReference type="InterPro" id="IPR000589">
    <property type="entry name" value="Ribosomal_uS15"/>
</dbReference>
<dbReference type="AlphaFoldDB" id="A0A8H6I4J1"/>
<dbReference type="GO" id="GO:0006412">
    <property type="term" value="P:translation"/>
    <property type="evidence" value="ECO:0007669"/>
    <property type="project" value="InterPro"/>
</dbReference>
<dbReference type="Proteomes" id="UP000521943">
    <property type="component" value="Unassembled WGS sequence"/>
</dbReference>
<dbReference type="InterPro" id="IPR005290">
    <property type="entry name" value="Ribosomal_uS15_bac-type"/>
</dbReference>
<keyword evidence="2 4" id="KW-0689">Ribosomal protein</keyword>
<gene>
    <name evidence="5" type="ORF">DFP72DRAFT_1168086</name>
</gene>
<dbReference type="PANTHER" id="PTHR23321:SF26">
    <property type="entry name" value="SMALL RIBOSOMAL SUBUNIT PROTEIN US15M"/>
    <property type="match status" value="1"/>
</dbReference>
<dbReference type="SUPFAM" id="SSF47060">
    <property type="entry name" value="S15/NS1 RNA-binding domain"/>
    <property type="match status" value="1"/>
</dbReference>
<dbReference type="InterPro" id="IPR009068">
    <property type="entry name" value="uS15_NS1_RNA-bd_sf"/>
</dbReference>
<reference evidence="5 6" key="1">
    <citation type="submission" date="2020-07" db="EMBL/GenBank/DDBJ databases">
        <title>Comparative genomics of pyrophilous fungi reveals a link between fire events and developmental genes.</title>
        <authorList>
            <consortium name="DOE Joint Genome Institute"/>
            <person name="Steindorff A.S."/>
            <person name="Carver A."/>
            <person name="Calhoun S."/>
            <person name="Stillman K."/>
            <person name="Liu H."/>
            <person name="Lipzen A."/>
            <person name="Pangilinan J."/>
            <person name="Labutti K."/>
            <person name="Bruns T.D."/>
            <person name="Grigoriev I.V."/>
        </authorList>
    </citation>
    <scope>NUCLEOTIDE SEQUENCE [LARGE SCALE GENOMIC DNA]</scope>
    <source>
        <strain evidence="5 6">CBS 144469</strain>
    </source>
</reference>
<proteinExistence type="inferred from homology"/>
<comment type="similarity">
    <text evidence="1 4">Belongs to the universal ribosomal protein uS15 family.</text>
</comment>
<comment type="caution">
    <text evidence="5">The sequence shown here is derived from an EMBL/GenBank/DDBJ whole genome shotgun (WGS) entry which is preliminary data.</text>
</comment>
<dbReference type="PANTHER" id="PTHR23321">
    <property type="entry name" value="RIBOSOMAL PROTEIN S15, BACTERIAL AND ORGANELLAR"/>
    <property type="match status" value="1"/>
</dbReference>
<keyword evidence="3 4" id="KW-0687">Ribonucleoprotein</keyword>
<keyword evidence="6" id="KW-1185">Reference proteome</keyword>
<sequence>MLRTFLPTFRGFHTSSVNLASARKQASSVIRKKNILQKTRRTQEALADRPSVVLGTRPSEEAVKWPNCDLAKILVNEELLHAPNPVASSSTAASSSTLQPLETPIGEVHVPVQPAFGVAEAEKELLFNYLPRISAEAKVLPGSPSPIASGRDIVPLDKKMARAEKEEVKKADAFARVIDLRNANAAGIAFENRRRIIEAFSTPENPFDPGRAEVQDISNSENCGHILTTFRRDVGNRLGLRKLVHERAKILRYLRNTNRDRYEIVLERLALEPAAVEGELIV</sequence>
<evidence type="ECO:0000313" key="5">
    <source>
        <dbReference type="EMBL" id="KAF6757762.1"/>
    </source>
</evidence>
<evidence type="ECO:0000256" key="2">
    <source>
        <dbReference type="ARBA" id="ARBA00022980"/>
    </source>
</evidence>
<evidence type="ECO:0000256" key="1">
    <source>
        <dbReference type="ARBA" id="ARBA00008434"/>
    </source>
</evidence>
<dbReference type="SMART" id="SM01387">
    <property type="entry name" value="Ribosomal_S15"/>
    <property type="match status" value="1"/>
</dbReference>
<dbReference type="Gene3D" id="1.10.287.10">
    <property type="entry name" value="S15/NS1, RNA-binding"/>
    <property type="match status" value="1"/>
</dbReference>
<evidence type="ECO:0000256" key="3">
    <source>
        <dbReference type="ARBA" id="ARBA00023274"/>
    </source>
</evidence>
<protein>
    <recommendedName>
        <fullName evidence="7">Mitochondrial ribosomal protein S15</fullName>
    </recommendedName>
</protein>
<organism evidence="5 6">
    <name type="scientific">Ephemerocybe angulata</name>
    <dbReference type="NCBI Taxonomy" id="980116"/>
    <lineage>
        <taxon>Eukaryota</taxon>
        <taxon>Fungi</taxon>
        <taxon>Dikarya</taxon>
        <taxon>Basidiomycota</taxon>
        <taxon>Agaricomycotina</taxon>
        <taxon>Agaricomycetes</taxon>
        <taxon>Agaricomycetidae</taxon>
        <taxon>Agaricales</taxon>
        <taxon>Agaricineae</taxon>
        <taxon>Psathyrellaceae</taxon>
        <taxon>Ephemerocybe</taxon>
    </lineage>
</organism>
<evidence type="ECO:0000313" key="6">
    <source>
        <dbReference type="Proteomes" id="UP000521943"/>
    </source>
</evidence>
<accession>A0A8H6I4J1</accession>
<dbReference type="GO" id="GO:1990904">
    <property type="term" value="C:ribonucleoprotein complex"/>
    <property type="evidence" value="ECO:0007669"/>
    <property type="project" value="UniProtKB-KW"/>
</dbReference>